<organism evidence="6 7">
    <name type="scientific">Limulus polyphemus</name>
    <name type="common">Atlantic horseshoe crab</name>
    <dbReference type="NCBI Taxonomy" id="6850"/>
    <lineage>
        <taxon>Eukaryota</taxon>
        <taxon>Metazoa</taxon>
        <taxon>Ecdysozoa</taxon>
        <taxon>Arthropoda</taxon>
        <taxon>Chelicerata</taxon>
        <taxon>Merostomata</taxon>
        <taxon>Xiphosura</taxon>
        <taxon>Limulidae</taxon>
        <taxon>Limulus</taxon>
    </lineage>
</organism>
<sequence>MISLDSLCIFASVSSTLCCIILKVPQIVALAKSKTIRGISISSVLLEFWLYSTMVSYAYANKYPFTAFSEYPFLVIQDFILLLMILHYSKSFGVSWVIYFVLIAIIQYCIAFEHLPKTFVSAVVVCISLWVT</sequence>
<feature type="transmembrane region" description="Helical" evidence="5">
    <location>
        <begin position="94"/>
        <end position="112"/>
    </location>
</feature>
<dbReference type="Proteomes" id="UP000694941">
    <property type="component" value="Unplaced"/>
</dbReference>
<protein>
    <submittedName>
        <fullName evidence="7">PQ-loop repeat-containing protein 3-like</fullName>
    </submittedName>
</protein>
<keyword evidence="4 5" id="KW-0472">Membrane</keyword>
<keyword evidence="6" id="KW-1185">Reference proteome</keyword>
<dbReference type="InterPro" id="IPR006603">
    <property type="entry name" value="PQ-loop_rpt"/>
</dbReference>
<keyword evidence="2 5" id="KW-0812">Transmembrane</keyword>
<evidence type="ECO:0000313" key="6">
    <source>
        <dbReference type="Proteomes" id="UP000694941"/>
    </source>
</evidence>
<dbReference type="Gene3D" id="1.20.1280.290">
    <property type="match status" value="1"/>
</dbReference>
<dbReference type="Pfam" id="PF04193">
    <property type="entry name" value="PQ-loop"/>
    <property type="match status" value="1"/>
</dbReference>
<evidence type="ECO:0000256" key="1">
    <source>
        <dbReference type="ARBA" id="ARBA00004141"/>
    </source>
</evidence>
<name>A0ABM1RVD0_LIMPO</name>
<evidence type="ECO:0000256" key="4">
    <source>
        <dbReference type="ARBA" id="ARBA00023136"/>
    </source>
</evidence>
<dbReference type="GeneID" id="111083250"/>
<evidence type="ECO:0000313" key="7">
    <source>
        <dbReference type="RefSeq" id="XP_022235335.1"/>
    </source>
</evidence>
<reference evidence="7" key="1">
    <citation type="submission" date="2025-08" db="UniProtKB">
        <authorList>
            <consortium name="RefSeq"/>
        </authorList>
    </citation>
    <scope>IDENTIFICATION</scope>
    <source>
        <tissue evidence="7">Muscle</tissue>
    </source>
</reference>
<gene>
    <name evidence="7" type="primary">LOC111083250</name>
</gene>
<feature type="transmembrane region" description="Helical" evidence="5">
    <location>
        <begin position="71"/>
        <end position="88"/>
    </location>
</feature>
<dbReference type="PANTHER" id="PTHR12226">
    <property type="entry name" value="MANNOSE-P-DOLICHOL UTILIZATION DEFECT 1 LEC35 -RELATED"/>
    <property type="match status" value="1"/>
</dbReference>
<dbReference type="RefSeq" id="XP_022235335.1">
    <property type="nucleotide sequence ID" value="XM_022379627.1"/>
</dbReference>
<dbReference type="PANTHER" id="PTHR12226:SF3">
    <property type="entry name" value="SOLUTE CARRIER FAMILY 66 MEMBER 3"/>
    <property type="match status" value="1"/>
</dbReference>
<evidence type="ECO:0000256" key="2">
    <source>
        <dbReference type="ARBA" id="ARBA00022692"/>
    </source>
</evidence>
<evidence type="ECO:0000256" key="5">
    <source>
        <dbReference type="SAM" id="Phobius"/>
    </source>
</evidence>
<evidence type="ECO:0000256" key="3">
    <source>
        <dbReference type="ARBA" id="ARBA00022989"/>
    </source>
</evidence>
<keyword evidence="3 5" id="KW-1133">Transmembrane helix</keyword>
<accession>A0ABM1RVD0</accession>
<comment type="subcellular location">
    <subcellularLocation>
        <location evidence="1">Membrane</location>
        <topology evidence="1">Multi-pass membrane protein</topology>
    </subcellularLocation>
</comment>
<proteinExistence type="predicted"/>
<dbReference type="InterPro" id="IPR016817">
    <property type="entry name" value="MannP-dilichol_defect-1"/>
</dbReference>